<protein>
    <submittedName>
        <fullName evidence="1">Uncharacterized protein</fullName>
    </submittedName>
</protein>
<gene>
    <name evidence="1" type="ORF">BSOLF_0491</name>
</gene>
<reference evidence="2" key="1">
    <citation type="journal article" date="2018" name="Sci. Rep.">
        <title>Lignite coal burning seam in the remote Altai Mountains harbors a hydrogen-driven thermophilic microbial community.</title>
        <authorList>
            <person name="Kadnikov V.V."/>
            <person name="Mardanov A.V."/>
            <person name="Ivasenko D.A."/>
            <person name="Antsiferov D.V."/>
            <person name="Beletsky A.V."/>
            <person name="Karnachuk O.V."/>
            <person name="Ravin N.V."/>
        </authorList>
    </citation>
    <scope>NUCLEOTIDE SEQUENCE [LARGE SCALE GENOMIC DNA]</scope>
</reference>
<dbReference type="EMBL" id="PEBX01000034">
    <property type="protein sequence ID" value="PTQ56311.1"/>
    <property type="molecule type" value="Genomic_DNA"/>
</dbReference>
<organism evidence="1 2">
    <name type="scientific">Candidatus Carbonibacillus altaicus</name>
    <dbReference type="NCBI Taxonomy" id="2163959"/>
    <lineage>
        <taxon>Bacteria</taxon>
        <taxon>Bacillati</taxon>
        <taxon>Bacillota</taxon>
        <taxon>Bacilli</taxon>
        <taxon>Bacillales</taxon>
        <taxon>Candidatus Carbonibacillus</taxon>
    </lineage>
</organism>
<dbReference type="AlphaFoldDB" id="A0A2R6Y0W0"/>
<name>A0A2R6Y0W0_9BACL</name>
<proteinExistence type="predicted"/>
<accession>A0A2R6Y0W0</accession>
<sequence length="51" mass="6225">MGKKPEQQGEPCGDFYKILNRLKLNRLHRLITSLAYKFRLREPKRLERARR</sequence>
<evidence type="ECO:0000313" key="1">
    <source>
        <dbReference type="EMBL" id="PTQ56311.1"/>
    </source>
</evidence>
<comment type="caution">
    <text evidence="1">The sequence shown here is derived from an EMBL/GenBank/DDBJ whole genome shotgun (WGS) entry which is preliminary data.</text>
</comment>
<evidence type="ECO:0000313" key="2">
    <source>
        <dbReference type="Proteomes" id="UP000244338"/>
    </source>
</evidence>
<dbReference type="Proteomes" id="UP000244338">
    <property type="component" value="Unassembled WGS sequence"/>
</dbReference>